<reference evidence="3" key="1">
    <citation type="submission" date="2019-10" db="EMBL/GenBank/DDBJ databases">
        <title>Corvus moneduloides (New Caledonian crow) genome, bCorMon1, primary haplotype.</title>
        <authorList>
            <person name="Rutz C."/>
            <person name="Fungtammasan C."/>
            <person name="Mountcastle J."/>
            <person name="Formenti G."/>
            <person name="Chow W."/>
            <person name="Howe K."/>
            <person name="Steele M.P."/>
            <person name="Fernandes J."/>
            <person name="Gilbert M.T.P."/>
            <person name="Fedrigo O."/>
            <person name="Jarvis E.D."/>
            <person name="Gemmell N."/>
        </authorList>
    </citation>
    <scope>NUCLEOTIDE SEQUENCE [LARGE SCALE GENOMIC DNA]</scope>
</reference>
<organism evidence="2 3">
    <name type="scientific">Corvus moneduloides</name>
    <name type="common">New Caledonian crow</name>
    <dbReference type="NCBI Taxonomy" id="1196302"/>
    <lineage>
        <taxon>Eukaryota</taxon>
        <taxon>Metazoa</taxon>
        <taxon>Chordata</taxon>
        <taxon>Craniata</taxon>
        <taxon>Vertebrata</taxon>
        <taxon>Euteleostomi</taxon>
        <taxon>Archelosauria</taxon>
        <taxon>Archosauria</taxon>
        <taxon>Dinosauria</taxon>
        <taxon>Saurischia</taxon>
        <taxon>Theropoda</taxon>
        <taxon>Coelurosauria</taxon>
        <taxon>Aves</taxon>
        <taxon>Neognathae</taxon>
        <taxon>Neoaves</taxon>
        <taxon>Telluraves</taxon>
        <taxon>Australaves</taxon>
        <taxon>Passeriformes</taxon>
        <taxon>Corvoidea</taxon>
        <taxon>Corvidae</taxon>
        <taxon>Corvus</taxon>
    </lineage>
</organism>
<reference evidence="2" key="2">
    <citation type="submission" date="2025-08" db="UniProtKB">
        <authorList>
            <consortium name="Ensembl"/>
        </authorList>
    </citation>
    <scope>IDENTIFICATION</scope>
</reference>
<dbReference type="GO" id="GO:0120206">
    <property type="term" value="C:photoreceptor distal connecting cilium"/>
    <property type="evidence" value="ECO:0007669"/>
    <property type="project" value="TreeGrafter"/>
</dbReference>
<dbReference type="AlphaFoldDB" id="A0A8C3GTA6"/>
<feature type="compositionally biased region" description="Low complexity" evidence="1">
    <location>
        <begin position="42"/>
        <end position="52"/>
    </location>
</feature>
<feature type="region of interest" description="Disordered" evidence="1">
    <location>
        <begin position="628"/>
        <end position="654"/>
    </location>
</feature>
<evidence type="ECO:0000313" key="2">
    <source>
        <dbReference type="Ensembl" id="ENSCMUP00000003096.2"/>
    </source>
</evidence>
<dbReference type="PANTHER" id="PTHR14917">
    <property type="entry name" value="SPERMATOGENESIS-ASSOCIATED PROTEIN 7"/>
    <property type="match status" value="1"/>
</dbReference>
<feature type="compositionally biased region" description="Basic residues" evidence="1">
    <location>
        <begin position="1"/>
        <end position="10"/>
    </location>
</feature>
<dbReference type="PANTHER" id="PTHR14917:SF2">
    <property type="entry name" value="SPERMATOGENESIS-ASSOCIATED PROTEIN 7"/>
    <property type="match status" value="1"/>
</dbReference>
<proteinExistence type="predicted"/>
<keyword evidence="3" id="KW-1185">Reference proteome</keyword>
<dbReference type="Pfam" id="PF15244">
    <property type="entry name" value="HSD3"/>
    <property type="match status" value="1"/>
</dbReference>
<evidence type="ECO:0000313" key="3">
    <source>
        <dbReference type="Proteomes" id="UP000694553"/>
    </source>
</evidence>
<sequence length="714" mass="80271">MATPRSRRHGNAAAAKAGPGGPGPRPAPPAARDEPPQPPSRAPAGAASSGPAGIMGLKMENGGRRSQASGYSPVVIPRCGPASPFKGHLSTKSNAFCIDSSRSLTGQYLIRDHMVFHYNRILSAKAAVDCSVPKSRLTSIKFADQQRREKLKKKIARCEEKMSICETVSRSCSRDSGRLLPSSFRKSFLEVEDNLFPCAGQAQYLSRAPSPFGQHGSVRSSPVKHARKCSRNTSRASHSCVCTSRPPSKHSGLSCSHSIDNFVSIGCSQRCQGNNPKVSSGDLLERHSEYFTKSRKPFTPRTLISNAKSLLTEYRYYTPARRKKKNRRKQRVEAQTQTDMISFPSADKVYVRKVMCEHQKIPSKAEAKRYTLDEPERGIDGCQYSILRETSRHPQKCSPRRTAEAEEEELLYLTFIEDVTNEILRLGLFSNRVLDQLFECYIEENKNRLDEGKMRQMLDALKSDLGCSQDSDTELIHEDRDSDTELIHEGRDSDTELIHEGQDSDTELIHEDRDSNTELIHEDRDSDTELIHEGRDSDTELIHEDRDSDTELIHEGRDSDTELIHEGLDSETELIQASREASESLDLQESDTIEELEFTSKGHRLRKATKSEEFLESINLSLQEPNKYESLSFSERSRETQSREDFSEDTTEMMDAGTESDFCGVEFEEHPDTLPTCEAASNLIACDSDLEVNKELDELKENFADTLHISRNYS</sequence>
<accession>A0A8C3GTA6</accession>
<evidence type="ECO:0000256" key="1">
    <source>
        <dbReference type="SAM" id="MobiDB-lite"/>
    </source>
</evidence>
<feature type="region of interest" description="Disordered" evidence="1">
    <location>
        <begin position="1"/>
        <end position="70"/>
    </location>
</feature>
<protein>
    <submittedName>
        <fullName evidence="2">Spermatosis associated 7</fullName>
    </submittedName>
</protein>
<feature type="compositionally biased region" description="Basic and acidic residues" evidence="1">
    <location>
        <begin position="635"/>
        <end position="645"/>
    </location>
</feature>
<dbReference type="GO" id="GO:0036064">
    <property type="term" value="C:ciliary basal body"/>
    <property type="evidence" value="ECO:0007669"/>
    <property type="project" value="TreeGrafter"/>
</dbReference>
<dbReference type="Ensembl" id="ENSCMUT00000003360.2">
    <property type="protein sequence ID" value="ENSCMUP00000003096.2"/>
    <property type="gene ID" value="ENSCMUG00000002114.2"/>
</dbReference>
<gene>
    <name evidence="2" type="primary">SPATA7</name>
</gene>
<name>A0A8C3GTA6_CORMO</name>
<dbReference type="GO" id="GO:0120200">
    <property type="term" value="C:rod photoreceptor outer segment"/>
    <property type="evidence" value="ECO:0007669"/>
    <property type="project" value="TreeGrafter"/>
</dbReference>
<dbReference type="GO" id="GO:0000226">
    <property type="term" value="P:microtubule cytoskeleton organization"/>
    <property type="evidence" value="ECO:0007669"/>
    <property type="project" value="TreeGrafter"/>
</dbReference>
<dbReference type="GO" id="GO:0005930">
    <property type="term" value="C:axoneme"/>
    <property type="evidence" value="ECO:0007669"/>
    <property type="project" value="TreeGrafter"/>
</dbReference>
<accession>A0A8U7MNY1</accession>
<reference evidence="2" key="3">
    <citation type="submission" date="2025-09" db="UniProtKB">
        <authorList>
            <consortium name="Ensembl"/>
        </authorList>
    </citation>
    <scope>IDENTIFICATION</scope>
</reference>
<dbReference type="GO" id="GO:0045494">
    <property type="term" value="P:photoreceptor cell maintenance"/>
    <property type="evidence" value="ECO:0007669"/>
    <property type="project" value="TreeGrafter"/>
</dbReference>
<dbReference type="Proteomes" id="UP000694553">
    <property type="component" value="Unassembled WGS sequence"/>
</dbReference>
<dbReference type="InterPro" id="IPR029357">
    <property type="entry name" value="SPATA7"/>
</dbReference>